<dbReference type="Gene3D" id="2.60.120.260">
    <property type="entry name" value="Galactose-binding domain-like"/>
    <property type="match status" value="1"/>
</dbReference>
<dbReference type="STRING" id="369401.SAMN05428642_103556"/>
<reference evidence="4 5" key="1">
    <citation type="submission" date="2016-10" db="EMBL/GenBank/DDBJ databases">
        <authorList>
            <person name="de Groot N.N."/>
        </authorList>
    </citation>
    <scope>NUCLEOTIDE SEQUENCE [LARGE SCALE GENOMIC DNA]</scope>
    <source>
        <strain evidence="4 5">DSM 18180</strain>
    </source>
</reference>
<evidence type="ECO:0000259" key="3">
    <source>
        <dbReference type="PROSITE" id="PS50093"/>
    </source>
</evidence>
<gene>
    <name evidence="4" type="ORF">SAMN05428642_103556</name>
</gene>
<dbReference type="Proteomes" id="UP000182544">
    <property type="component" value="Unassembled WGS sequence"/>
</dbReference>
<dbReference type="Pfam" id="PF18911">
    <property type="entry name" value="PKD_4"/>
    <property type="match status" value="2"/>
</dbReference>
<proteinExistence type="predicted"/>
<dbReference type="Gene3D" id="2.60.40.10">
    <property type="entry name" value="Immunoglobulins"/>
    <property type="match status" value="2"/>
</dbReference>
<dbReference type="InterPro" id="IPR008979">
    <property type="entry name" value="Galactose-bd-like_sf"/>
</dbReference>
<dbReference type="OrthoDB" id="1491481at2"/>
<dbReference type="EMBL" id="FPKV01000003">
    <property type="protein sequence ID" value="SFZ94084.1"/>
    <property type="molecule type" value="Genomic_DNA"/>
</dbReference>
<accession>A0A1K2INQ9</accession>
<protein>
    <submittedName>
        <fullName evidence="4">PKD domain-containing protein</fullName>
    </submittedName>
</protein>
<evidence type="ECO:0000313" key="4">
    <source>
        <dbReference type="EMBL" id="SFZ94084.1"/>
    </source>
</evidence>
<organism evidence="4 5">
    <name type="scientific">Flaviramulus basaltis</name>
    <dbReference type="NCBI Taxonomy" id="369401"/>
    <lineage>
        <taxon>Bacteria</taxon>
        <taxon>Pseudomonadati</taxon>
        <taxon>Bacteroidota</taxon>
        <taxon>Flavobacteriia</taxon>
        <taxon>Flavobacteriales</taxon>
        <taxon>Flavobacteriaceae</taxon>
        <taxon>Flaviramulus</taxon>
    </lineage>
</organism>
<dbReference type="InterPro" id="IPR000601">
    <property type="entry name" value="PKD_dom"/>
</dbReference>
<dbReference type="SUPFAM" id="SSF49299">
    <property type="entry name" value="PKD domain"/>
    <property type="match status" value="2"/>
</dbReference>
<feature type="chain" id="PRO_5013176654" evidence="2">
    <location>
        <begin position="26"/>
        <end position="508"/>
    </location>
</feature>
<evidence type="ECO:0000256" key="2">
    <source>
        <dbReference type="SAM" id="SignalP"/>
    </source>
</evidence>
<dbReference type="PANTHER" id="PTHR36842:SF1">
    <property type="entry name" value="PROTEIN TOLB"/>
    <property type="match status" value="1"/>
</dbReference>
<dbReference type="AlphaFoldDB" id="A0A1K2INQ9"/>
<dbReference type="PROSITE" id="PS50093">
    <property type="entry name" value="PKD"/>
    <property type="match status" value="2"/>
</dbReference>
<dbReference type="PANTHER" id="PTHR36842">
    <property type="entry name" value="PROTEIN TOLB HOMOLOG"/>
    <property type="match status" value="1"/>
</dbReference>
<evidence type="ECO:0000313" key="5">
    <source>
        <dbReference type="Proteomes" id="UP000182544"/>
    </source>
</evidence>
<evidence type="ECO:0000256" key="1">
    <source>
        <dbReference type="SAM" id="MobiDB-lite"/>
    </source>
</evidence>
<dbReference type="InterPro" id="IPR013783">
    <property type="entry name" value="Ig-like_fold"/>
</dbReference>
<dbReference type="InterPro" id="IPR035986">
    <property type="entry name" value="PKD_dom_sf"/>
</dbReference>
<sequence>MKNYKKYFQSLMVVTLLLTLFSSCTDDDTPSLNVVNPNAQFTFTISDENPYLVNFTSLITDRDSWSWDFGDGETSTVAHPTHTYAEVGEYIVTLTAIGELGSIPAEVQQGIIIKLYDPTATFSYLASTGDPLEIKFSTTAAYAKSYAWDFGDGNVSTEKSPTHIYDTEGNYTATLIVTGLDGTTPVEITQEVTVGVVLAKLEGTLIGHEGSWNDDPATYITAAVDGDLSTFVDGADAEGFVGYDFGEGVSLKLVKYAPREGDFFITRMVGGEIRGSNDPTILTDPSAATFNILYTITEAPAFELNQAVISIPETYRFIYYYSADGFCNISELEFYGEIGEPADFVAINVENSDFSLPATGKQSNWDNVPGWSSDSTATDSGVEEDGEGTNEWYAYRMSSDPSAYNLTDYVISDGKQFKINLDAWNGWNSSQIIVTLYYDTGDGIRNTLATQTFDLVIDPDNRVVSNFELIAPATTASVGANLGIMIDNVSTDGGDGWTSFDNVQLFAK</sequence>
<dbReference type="PROSITE" id="PS51257">
    <property type="entry name" value="PROKAR_LIPOPROTEIN"/>
    <property type="match status" value="1"/>
</dbReference>
<dbReference type="RefSeq" id="WP_072403148.1">
    <property type="nucleotide sequence ID" value="NZ_FPKV01000003.1"/>
</dbReference>
<feature type="domain" description="PKD" evidence="3">
    <location>
        <begin position="64"/>
        <end position="102"/>
    </location>
</feature>
<name>A0A1K2INQ9_9FLAO</name>
<dbReference type="CDD" id="cd00146">
    <property type="entry name" value="PKD"/>
    <property type="match status" value="2"/>
</dbReference>
<dbReference type="InterPro" id="IPR022409">
    <property type="entry name" value="PKD/Chitinase_dom"/>
</dbReference>
<dbReference type="SUPFAM" id="SSF49785">
    <property type="entry name" value="Galactose-binding domain-like"/>
    <property type="match status" value="1"/>
</dbReference>
<keyword evidence="5" id="KW-1185">Reference proteome</keyword>
<feature type="region of interest" description="Disordered" evidence="1">
    <location>
        <begin position="365"/>
        <end position="385"/>
    </location>
</feature>
<keyword evidence="2" id="KW-0732">Signal</keyword>
<feature type="signal peptide" evidence="2">
    <location>
        <begin position="1"/>
        <end position="25"/>
    </location>
</feature>
<dbReference type="SMART" id="SM00089">
    <property type="entry name" value="PKD"/>
    <property type="match status" value="2"/>
</dbReference>
<feature type="domain" description="PKD" evidence="3">
    <location>
        <begin position="145"/>
        <end position="184"/>
    </location>
</feature>
<feature type="compositionally biased region" description="Polar residues" evidence="1">
    <location>
        <begin position="365"/>
        <end position="379"/>
    </location>
</feature>